<organism evidence="1 2">
    <name type="scientific">Morella rubra</name>
    <name type="common">Chinese bayberry</name>
    <dbReference type="NCBI Taxonomy" id="262757"/>
    <lineage>
        <taxon>Eukaryota</taxon>
        <taxon>Viridiplantae</taxon>
        <taxon>Streptophyta</taxon>
        <taxon>Embryophyta</taxon>
        <taxon>Tracheophyta</taxon>
        <taxon>Spermatophyta</taxon>
        <taxon>Magnoliopsida</taxon>
        <taxon>eudicotyledons</taxon>
        <taxon>Gunneridae</taxon>
        <taxon>Pentapetalae</taxon>
        <taxon>rosids</taxon>
        <taxon>fabids</taxon>
        <taxon>Fagales</taxon>
        <taxon>Myricaceae</taxon>
        <taxon>Morella</taxon>
    </lineage>
</organism>
<dbReference type="AlphaFoldDB" id="A0A6A1UPZ3"/>
<keyword evidence="2" id="KW-1185">Reference proteome</keyword>
<proteinExistence type="predicted"/>
<name>A0A6A1UPZ3_9ROSI</name>
<evidence type="ECO:0000313" key="1">
    <source>
        <dbReference type="EMBL" id="KAB1202303.1"/>
    </source>
</evidence>
<dbReference type="Proteomes" id="UP000516437">
    <property type="component" value="Chromosome 8"/>
</dbReference>
<gene>
    <name evidence="1" type="ORF">CJ030_MR8G008701</name>
</gene>
<comment type="caution">
    <text evidence="1">The sequence shown here is derived from an EMBL/GenBank/DDBJ whole genome shotgun (WGS) entry which is preliminary data.</text>
</comment>
<reference evidence="1 2" key="1">
    <citation type="journal article" date="2019" name="Plant Biotechnol. J.">
        <title>The red bayberry genome and genetic basis of sex determination.</title>
        <authorList>
            <person name="Jia H.M."/>
            <person name="Jia H.J."/>
            <person name="Cai Q.L."/>
            <person name="Wang Y."/>
            <person name="Zhao H.B."/>
            <person name="Yang W.F."/>
            <person name="Wang G.Y."/>
            <person name="Li Y.H."/>
            <person name="Zhan D.L."/>
            <person name="Shen Y.T."/>
            <person name="Niu Q.F."/>
            <person name="Chang L."/>
            <person name="Qiu J."/>
            <person name="Zhao L."/>
            <person name="Xie H.B."/>
            <person name="Fu W.Y."/>
            <person name="Jin J."/>
            <person name="Li X.W."/>
            <person name="Jiao Y."/>
            <person name="Zhou C.C."/>
            <person name="Tu T."/>
            <person name="Chai C.Y."/>
            <person name="Gao J.L."/>
            <person name="Fan L.J."/>
            <person name="van de Weg E."/>
            <person name="Wang J.Y."/>
            <person name="Gao Z.S."/>
        </authorList>
    </citation>
    <scope>NUCLEOTIDE SEQUENCE [LARGE SCALE GENOMIC DNA]</scope>
    <source>
        <tissue evidence="1">Leaves</tissue>
    </source>
</reference>
<accession>A0A6A1UPZ3</accession>
<sequence length="187" mass="20721">MIHRLQSIIPPETTLIAYESSIVIKNFARTHLGYLNLSRLAWRFYDKDVGEISYIESDDDCWNLIETVRKDNVKELHIYIEHSMDDPIFKNDEINDCARTDGVGGGALYDDGPADSYDIGGVKDDGGADHGVGGDNVGIGEDEQEPVIFSDFEDSEPKGPKLYNTVENQEEAAKARENVMSLFGSAA</sequence>
<evidence type="ECO:0000313" key="2">
    <source>
        <dbReference type="Proteomes" id="UP000516437"/>
    </source>
</evidence>
<protein>
    <submittedName>
        <fullName evidence="1">Uncharacterized protein</fullName>
    </submittedName>
</protein>
<dbReference type="EMBL" id="RXIC02000026">
    <property type="protein sequence ID" value="KAB1202303.1"/>
    <property type="molecule type" value="Genomic_DNA"/>
</dbReference>
<dbReference type="OrthoDB" id="1752300at2759"/>